<protein>
    <submittedName>
        <fullName evidence="1">Uncharacterized protein</fullName>
    </submittedName>
</protein>
<proteinExistence type="predicted"/>
<name>X1U0Z7_9ZZZZ</name>
<accession>X1U0Z7</accession>
<evidence type="ECO:0000313" key="1">
    <source>
        <dbReference type="EMBL" id="GAI97301.1"/>
    </source>
</evidence>
<gene>
    <name evidence="1" type="ORF">S12H4_31362</name>
</gene>
<sequence length="123" mass="13999">SPLVDTIQIAHGIITFVSIFMPAGCHGLVYCKLKHHEHTIFPSTEDMFIMGDRFPVEWAEYYESYQPPYELKFVGWSHLTTWKHVVTVRIVILPRKAVLALAIVDAIKGVFGVLSPKRIFTGK</sequence>
<reference evidence="1" key="1">
    <citation type="journal article" date="2014" name="Front. Microbiol.">
        <title>High frequency of phylogenetically diverse reductive dehalogenase-homologous genes in deep subseafloor sedimentary metagenomes.</title>
        <authorList>
            <person name="Kawai M."/>
            <person name="Futagami T."/>
            <person name="Toyoda A."/>
            <person name="Takaki Y."/>
            <person name="Nishi S."/>
            <person name="Hori S."/>
            <person name="Arai W."/>
            <person name="Tsubouchi T."/>
            <person name="Morono Y."/>
            <person name="Uchiyama I."/>
            <person name="Ito T."/>
            <person name="Fujiyama A."/>
            <person name="Inagaki F."/>
            <person name="Takami H."/>
        </authorList>
    </citation>
    <scope>NUCLEOTIDE SEQUENCE</scope>
    <source>
        <strain evidence="1">Expedition CK06-06</strain>
    </source>
</reference>
<feature type="non-terminal residue" evidence="1">
    <location>
        <position position="1"/>
    </location>
</feature>
<dbReference type="AlphaFoldDB" id="X1U0Z7"/>
<comment type="caution">
    <text evidence="1">The sequence shown here is derived from an EMBL/GenBank/DDBJ whole genome shotgun (WGS) entry which is preliminary data.</text>
</comment>
<organism evidence="1">
    <name type="scientific">marine sediment metagenome</name>
    <dbReference type="NCBI Taxonomy" id="412755"/>
    <lineage>
        <taxon>unclassified sequences</taxon>
        <taxon>metagenomes</taxon>
        <taxon>ecological metagenomes</taxon>
    </lineage>
</organism>
<dbReference type="EMBL" id="BARW01018295">
    <property type="protein sequence ID" value="GAI97301.1"/>
    <property type="molecule type" value="Genomic_DNA"/>
</dbReference>